<dbReference type="AlphaFoldDB" id="A0A846MY00"/>
<proteinExistence type="predicted"/>
<name>A0A846MY00_9PROT</name>
<dbReference type="RefSeq" id="WP_167081943.1">
    <property type="nucleotide sequence ID" value="NZ_BAAADC010000001.1"/>
</dbReference>
<protein>
    <submittedName>
        <fullName evidence="2">Uncharacterized protein</fullName>
    </submittedName>
</protein>
<keyword evidence="1" id="KW-0472">Membrane</keyword>
<dbReference type="Pfam" id="PF09898">
    <property type="entry name" value="DUF2125"/>
    <property type="match status" value="1"/>
</dbReference>
<gene>
    <name evidence="2" type="ORF">FHS83_001250</name>
</gene>
<organism evidence="2 3">
    <name type="scientific">Rhizomicrobium palustre</name>
    <dbReference type="NCBI Taxonomy" id="189966"/>
    <lineage>
        <taxon>Bacteria</taxon>
        <taxon>Pseudomonadati</taxon>
        <taxon>Pseudomonadota</taxon>
        <taxon>Alphaproteobacteria</taxon>
        <taxon>Micropepsales</taxon>
        <taxon>Micropepsaceae</taxon>
        <taxon>Rhizomicrobium</taxon>
    </lineage>
</organism>
<evidence type="ECO:0000313" key="3">
    <source>
        <dbReference type="Proteomes" id="UP000570514"/>
    </source>
</evidence>
<evidence type="ECO:0000313" key="2">
    <source>
        <dbReference type="EMBL" id="NIK87932.1"/>
    </source>
</evidence>
<sequence length="254" mass="27765">MRYSSRIFLYGPILIVAILFAAAGVHWWQRANVWSARLEAANGHEIMPGVHFHFATKKISGFPFGLDTVLSDVRLSVQTEAGETIWQTEKFALHGLTYGRDETIFEAAGKQRLTWGGQHLNFAIGALHGSAILRKGGLQRADIDLIGFGSTAFTAKRLQFHAQRQEGSILLLTEAEGLASKRSCVKDVHDRYAAVMEKAALIVPLLAGDASYGQTLQRWRQAGGFIKPQSTSPLAALRAEDATDVGALARSYCP</sequence>
<dbReference type="EMBL" id="JAASRM010000001">
    <property type="protein sequence ID" value="NIK87932.1"/>
    <property type="molecule type" value="Genomic_DNA"/>
</dbReference>
<reference evidence="2 3" key="1">
    <citation type="submission" date="2020-03" db="EMBL/GenBank/DDBJ databases">
        <title>Genomic Encyclopedia of Type Strains, Phase IV (KMG-IV): sequencing the most valuable type-strain genomes for metagenomic binning, comparative biology and taxonomic classification.</title>
        <authorList>
            <person name="Goeker M."/>
        </authorList>
    </citation>
    <scope>NUCLEOTIDE SEQUENCE [LARGE SCALE GENOMIC DNA]</scope>
    <source>
        <strain evidence="2 3">DSM 19867</strain>
    </source>
</reference>
<keyword evidence="1" id="KW-0812">Transmembrane</keyword>
<feature type="transmembrane region" description="Helical" evidence="1">
    <location>
        <begin position="7"/>
        <end position="28"/>
    </location>
</feature>
<dbReference type="Proteomes" id="UP000570514">
    <property type="component" value="Unassembled WGS sequence"/>
</dbReference>
<accession>A0A846MY00</accession>
<evidence type="ECO:0000256" key="1">
    <source>
        <dbReference type="SAM" id="Phobius"/>
    </source>
</evidence>
<dbReference type="InterPro" id="IPR018666">
    <property type="entry name" value="DUF2125"/>
</dbReference>
<comment type="caution">
    <text evidence="2">The sequence shown here is derived from an EMBL/GenBank/DDBJ whole genome shotgun (WGS) entry which is preliminary data.</text>
</comment>
<keyword evidence="3" id="KW-1185">Reference proteome</keyword>
<keyword evidence="1" id="KW-1133">Transmembrane helix</keyword>